<dbReference type="AlphaFoldDB" id="A0A1F5H2H2"/>
<proteinExistence type="predicted"/>
<dbReference type="Proteomes" id="UP000177039">
    <property type="component" value="Unassembled WGS sequence"/>
</dbReference>
<evidence type="ECO:0008006" key="3">
    <source>
        <dbReference type="Google" id="ProtNLM"/>
    </source>
</evidence>
<evidence type="ECO:0000313" key="2">
    <source>
        <dbReference type="Proteomes" id="UP000177039"/>
    </source>
</evidence>
<sequence length="733" mass="81203">MGPLNIFTKILKKDSPGQNYLSLVVTPDRVVACIWVLNFDQVEFLGFGQKSITDINSLRHQATIAIDTAAQNAKSDVTKIVFGLSNFYLEDNQPSREVSKIIKNLASDLELSPQAFIPLAAAINHLLKIEESATPHAVLIGVFNDFCEVHIIKNNKVIATYTSKEKITIDKIENLISRLKDEVENLPSRFIVYGIKDPGFTDKIIKADWKDLFIHEPKIMILDANQLAKSVAYAQAADILGHDPTLLEITKGHYPSPVKSKIEKINEFGFVEGEDILLTKQQEELERHETSDSAVKSLQPDLPKHVLAKQEKDKPDKEDYAVEVNQTPDTAPAQNYKETLGDIATGAWLSRVLAIFKKRPSVKKIAVAVAGLVIIGFLGSFIASQTLTSAQVIIKVNAKTLEKNFKADVVLRQTESSQIIGQEITTKMSGSQKAIATGTKKLGEKAGGEVTIFNITSTPKSFPKDTTIITKSGLKFVLDEEVEATSAGKPGQPSQTKTRVTASEAGPQYNIDTEQDFSFAQFDEYAYWAHNDTPFSGGSEKQVTVVARQDLDKLEKSLIDSLTEKAKADLKEKISGQKFHNETTIIKILEKEFDKKQDEEASLINLNMEIEARVVVYKESDLKNHLAQDAQSDIPANLEARADDIEIVDITVKRLNDTIELSGRYQANLIPKFNEDELAAKIAGKNLKETRTIIKTTPEISDVQVRFSPSLPLAGSIPRNKSKITFKIEASQE</sequence>
<name>A0A1F5H2H2_9BACT</name>
<dbReference type="EMBL" id="MFBT01000038">
    <property type="protein sequence ID" value="OGD98346.1"/>
    <property type="molecule type" value="Genomic_DNA"/>
</dbReference>
<accession>A0A1F5H2H2</accession>
<protein>
    <recommendedName>
        <fullName evidence="3">Baseplate protein J-like domain-containing protein</fullName>
    </recommendedName>
</protein>
<comment type="caution">
    <text evidence="1">The sequence shown here is derived from an EMBL/GenBank/DDBJ whole genome shotgun (WGS) entry which is preliminary data.</text>
</comment>
<reference evidence="1 2" key="1">
    <citation type="journal article" date="2016" name="Nat. Commun.">
        <title>Thousands of microbial genomes shed light on interconnected biogeochemical processes in an aquifer system.</title>
        <authorList>
            <person name="Anantharaman K."/>
            <person name="Brown C.T."/>
            <person name="Hug L.A."/>
            <person name="Sharon I."/>
            <person name="Castelle C.J."/>
            <person name="Probst A.J."/>
            <person name="Thomas B.C."/>
            <person name="Singh A."/>
            <person name="Wilkins M.J."/>
            <person name="Karaoz U."/>
            <person name="Brodie E.L."/>
            <person name="Williams K.H."/>
            <person name="Hubbard S.S."/>
            <person name="Banfield J.F."/>
        </authorList>
    </citation>
    <scope>NUCLEOTIDE SEQUENCE [LARGE SCALE GENOMIC DNA]</scope>
</reference>
<organism evidence="1 2">
    <name type="scientific">Candidatus Curtissbacteria bacterium RIFCSPLOWO2_01_FULL_42_50</name>
    <dbReference type="NCBI Taxonomy" id="1797730"/>
    <lineage>
        <taxon>Bacteria</taxon>
        <taxon>Candidatus Curtissiibacteriota</taxon>
    </lineage>
</organism>
<gene>
    <name evidence="1" type="ORF">A3B54_00640</name>
</gene>
<evidence type="ECO:0000313" key="1">
    <source>
        <dbReference type="EMBL" id="OGD98346.1"/>
    </source>
</evidence>